<dbReference type="Proteomes" id="UP001589867">
    <property type="component" value="Unassembled WGS sequence"/>
</dbReference>
<organism evidence="1 2">
    <name type="scientific">Phytohabitans kaempferiae</name>
    <dbReference type="NCBI Taxonomy" id="1620943"/>
    <lineage>
        <taxon>Bacteria</taxon>
        <taxon>Bacillati</taxon>
        <taxon>Actinomycetota</taxon>
        <taxon>Actinomycetes</taxon>
        <taxon>Micromonosporales</taxon>
        <taxon>Micromonosporaceae</taxon>
    </lineage>
</organism>
<protein>
    <submittedName>
        <fullName evidence="1">Uncharacterized protein</fullName>
    </submittedName>
</protein>
<accession>A0ABV6LV51</accession>
<reference evidence="1 2" key="1">
    <citation type="submission" date="2024-09" db="EMBL/GenBank/DDBJ databases">
        <authorList>
            <person name="Sun Q."/>
            <person name="Mori K."/>
        </authorList>
    </citation>
    <scope>NUCLEOTIDE SEQUENCE [LARGE SCALE GENOMIC DNA]</scope>
    <source>
        <strain evidence="1 2">TBRC 3947</strain>
    </source>
</reference>
<proteinExistence type="predicted"/>
<name>A0ABV6LV51_9ACTN</name>
<keyword evidence="2" id="KW-1185">Reference proteome</keyword>
<dbReference type="RefSeq" id="WP_377243448.1">
    <property type="nucleotide sequence ID" value="NZ_JBHLUH010000002.1"/>
</dbReference>
<gene>
    <name evidence="1" type="ORF">ACFFIA_00310</name>
</gene>
<evidence type="ECO:0000313" key="2">
    <source>
        <dbReference type="Proteomes" id="UP001589867"/>
    </source>
</evidence>
<comment type="caution">
    <text evidence="1">The sequence shown here is derived from an EMBL/GenBank/DDBJ whole genome shotgun (WGS) entry which is preliminary data.</text>
</comment>
<dbReference type="EMBL" id="JBHLUH010000002">
    <property type="protein sequence ID" value="MFC0526108.1"/>
    <property type="molecule type" value="Genomic_DNA"/>
</dbReference>
<sequence length="96" mass="10763">MASIRQLPSGNYQAAVLLAGGTRTTQTFPDENTALAWAIEMETERDRLRDQARNRSVNVHVTALLAKLAHLADKRQLTVEHRDRLRAITRSIRAAS</sequence>
<evidence type="ECO:0000313" key="1">
    <source>
        <dbReference type="EMBL" id="MFC0526108.1"/>
    </source>
</evidence>